<dbReference type="Proteomes" id="UP000272908">
    <property type="component" value="Unassembled WGS sequence"/>
</dbReference>
<dbReference type="EC" id="3.6.1.27" evidence="3 14"/>
<dbReference type="GO" id="GO:0071555">
    <property type="term" value="P:cell wall organization"/>
    <property type="evidence" value="ECO:0007669"/>
    <property type="project" value="UniProtKB-KW"/>
</dbReference>
<evidence type="ECO:0000256" key="11">
    <source>
        <dbReference type="ARBA" id="ARBA00032707"/>
    </source>
</evidence>
<evidence type="ECO:0000256" key="10">
    <source>
        <dbReference type="ARBA" id="ARBA00023251"/>
    </source>
</evidence>
<evidence type="ECO:0000256" key="5">
    <source>
        <dbReference type="ARBA" id="ARBA00022475"/>
    </source>
</evidence>
<dbReference type="NCBIfam" id="NF001393">
    <property type="entry name" value="PRK00281.2-4"/>
    <property type="match status" value="1"/>
</dbReference>
<comment type="similarity">
    <text evidence="2 14">Belongs to the UppP family.</text>
</comment>
<dbReference type="GO" id="GO:0046677">
    <property type="term" value="P:response to antibiotic"/>
    <property type="evidence" value="ECO:0007669"/>
    <property type="project" value="UniProtKB-UniRule"/>
</dbReference>
<evidence type="ECO:0000256" key="9">
    <source>
        <dbReference type="ARBA" id="ARBA00023136"/>
    </source>
</evidence>
<evidence type="ECO:0000256" key="6">
    <source>
        <dbReference type="ARBA" id="ARBA00022692"/>
    </source>
</evidence>
<dbReference type="GO" id="GO:0050380">
    <property type="term" value="F:undecaprenyl-diphosphatase activity"/>
    <property type="evidence" value="ECO:0007669"/>
    <property type="project" value="UniProtKB-UniRule"/>
</dbReference>
<comment type="catalytic activity">
    <reaction evidence="13 14">
        <text>di-trans,octa-cis-undecaprenyl diphosphate + H2O = di-trans,octa-cis-undecaprenyl phosphate + phosphate + H(+)</text>
        <dbReference type="Rhea" id="RHEA:28094"/>
        <dbReference type="ChEBI" id="CHEBI:15377"/>
        <dbReference type="ChEBI" id="CHEBI:15378"/>
        <dbReference type="ChEBI" id="CHEBI:43474"/>
        <dbReference type="ChEBI" id="CHEBI:58405"/>
        <dbReference type="ChEBI" id="CHEBI:60392"/>
        <dbReference type="EC" id="3.6.1.27"/>
    </reaction>
</comment>
<dbReference type="HAMAP" id="MF_01006">
    <property type="entry name" value="Undec_diphosphatase"/>
    <property type="match status" value="1"/>
</dbReference>
<name>A0A3B0M4S3_9RHOB</name>
<keyword evidence="6 14" id="KW-0812">Transmembrane</keyword>
<accession>A0A3B0M4S3</accession>
<feature type="transmembrane region" description="Helical" evidence="14">
    <location>
        <begin position="111"/>
        <end position="131"/>
    </location>
</feature>
<keyword evidence="9 14" id="KW-0472">Membrane</keyword>
<dbReference type="GO" id="GO:0009252">
    <property type="term" value="P:peptidoglycan biosynthetic process"/>
    <property type="evidence" value="ECO:0007669"/>
    <property type="project" value="UniProtKB-KW"/>
</dbReference>
<feature type="transmembrane region" description="Helical" evidence="14">
    <location>
        <begin position="40"/>
        <end position="59"/>
    </location>
</feature>
<dbReference type="EMBL" id="UIHC01000005">
    <property type="protein sequence ID" value="SUZ31032.1"/>
    <property type="molecule type" value="Genomic_DNA"/>
</dbReference>
<organism evidence="15 16">
    <name type="scientific">Roseinatronobacter ekhonensis</name>
    <dbReference type="NCBI Taxonomy" id="254356"/>
    <lineage>
        <taxon>Bacteria</taxon>
        <taxon>Pseudomonadati</taxon>
        <taxon>Pseudomonadota</taxon>
        <taxon>Alphaproteobacteria</taxon>
        <taxon>Rhodobacterales</taxon>
        <taxon>Paracoccaceae</taxon>
        <taxon>Roseinatronobacter</taxon>
    </lineage>
</organism>
<evidence type="ECO:0000256" key="1">
    <source>
        <dbReference type="ARBA" id="ARBA00004651"/>
    </source>
</evidence>
<evidence type="ECO:0000256" key="3">
    <source>
        <dbReference type="ARBA" id="ARBA00012374"/>
    </source>
</evidence>
<keyword evidence="10 14" id="KW-0046">Antibiotic resistance</keyword>
<protein>
    <recommendedName>
        <fullName evidence="4 14">Undecaprenyl-diphosphatase</fullName>
        <ecNumber evidence="3 14">3.6.1.27</ecNumber>
    </recommendedName>
    <alternativeName>
        <fullName evidence="12 14">Bacitracin resistance protein</fullName>
    </alternativeName>
    <alternativeName>
        <fullName evidence="11 14">Undecaprenyl pyrophosphate phosphatase</fullName>
    </alternativeName>
</protein>
<keyword evidence="5 14" id="KW-1003">Cell membrane</keyword>
<evidence type="ECO:0000256" key="7">
    <source>
        <dbReference type="ARBA" id="ARBA00022801"/>
    </source>
</evidence>
<dbReference type="OrthoDB" id="9808289at2"/>
<dbReference type="Pfam" id="PF02673">
    <property type="entry name" value="BacA"/>
    <property type="match status" value="1"/>
</dbReference>
<dbReference type="GO" id="GO:0008360">
    <property type="term" value="P:regulation of cell shape"/>
    <property type="evidence" value="ECO:0007669"/>
    <property type="project" value="UniProtKB-KW"/>
</dbReference>
<sequence length="267" mass="28041">MTLLYLAILALVQGVTEFLPVSSSGHLILLPKLMGAQDQGLALDVAVHVGTLVAVCLYFRTDVARAVRGAGQLARGQLASPESFLALCLIVATIPVMAAGLVLKLTGWIDLMRSIAVIGWAMIIFGIVLYVTDKRGAQTRAAPGWTLRHAVILGLWQVVALIPGTSRSGIVISGARALGYARHDAAKLSMLMSIPTILASGALLSLDVIGQADWALARDAAIAAAIAFVAALAALALMMRLLRSVSFTPYVIYRMVLGVVLLGIAYG</sequence>
<comment type="function">
    <text evidence="14">Catalyzes the dephosphorylation of undecaprenyl diphosphate (UPP). Confers resistance to bacitracin.</text>
</comment>
<evidence type="ECO:0000256" key="8">
    <source>
        <dbReference type="ARBA" id="ARBA00022989"/>
    </source>
</evidence>
<keyword evidence="14" id="KW-0573">Peptidoglycan synthesis</keyword>
<comment type="subcellular location">
    <subcellularLocation>
        <location evidence="1 14">Cell membrane</location>
        <topology evidence="1 14">Multi-pass membrane protein</topology>
    </subcellularLocation>
</comment>
<evidence type="ECO:0000256" key="14">
    <source>
        <dbReference type="HAMAP-Rule" id="MF_01006"/>
    </source>
</evidence>
<evidence type="ECO:0000313" key="15">
    <source>
        <dbReference type="EMBL" id="SUZ31032.1"/>
    </source>
</evidence>
<evidence type="ECO:0000313" key="16">
    <source>
        <dbReference type="Proteomes" id="UP000272908"/>
    </source>
</evidence>
<comment type="miscellaneous">
    <text evidence="14">Bacitracin is thought to be involved in the inhibition of peptidoglycan synthesis by sequestering undecaprenyl diphosphate, thereby reducing the pool of lipid carrier available.</text>
</comment>
<feature type="transmembrane region" description="Helical" evidence="14">
    <location>
        <begin position="221"/>
        <end position="241"/>
    </location>
</feature>
<keyword evidence="16" id="KW-1185">Reference proteome</keyword>
<evidence type="ECO:0000256" key="2">
    <source>
        <dbReference type="ARBA" id="ARBA00010621"/>
    </source>
</evidence>
<reference evidence="16" key="1">
    <citation type="submission" date="2018-08" db="EMBL/GenBank/DDBJ databases">
        <authorList>
            <person name="Rodrigo-Torres L."/>
            <person name="Arahal R. D."/>
            <person name="Lucena T."/>
        </authorList>
    </citation>
    <scope>NUCLEOTIDE SEQUENCE [LARGE SCALE GENOMIC DNA]</scope>
    <source>
        <strain evidence="16">CECT 7235</strain>
    </source>
</reference>
<proteinExistence type="inferred from homology"/>
<feature type="transmembrane region" description="Helical" evidence="14">
    <location>
        <begin position="190"/>
        <end position="209"/>
    </location>
</feature>
<feature type="transmembrane region" description="Helical" evidence="14">
    <location>
        <begin position="84"/>
        <end position="105"/>
    </location>
</feature>
<evidence type="ECO:0000256" key="4">
    <source>
        <dbReference type="ARBA" id="ARBA00021581"/>
    </source>
</evidence>
<dbReference type="RefSeq" id="WP_121093326.1">
    <property type="nucleotide sequence ID" value="NZ_UIHC01000005.1"/>
</dbReference>
<evidence type="ECO:0000256" key="12">
    <source>
        <dbReference type="ARBA" id="ARBA00032932"/>
    </source>
</evidence>
<keyword evidence="14" id="KW-0133">Cell shape</keyword>
<dbReference type="PANTHER" id="PTHR30622">
    <property type="entry name" value="UNDECAPRENYL-DIPHOSPHATASE"/>
    <property type="match status" value="1"/>
</dbReference>
<keyword evidence="7 14" id="KW-0378">Hydrolase</keyword>
<keyword evidence="14" id="KW-0961">Cell wall biogenesis/degradation</keyword>
<gene>
    <name evidence="14 15" type="primary">uppP</name>
    <name evidence="15" type="ORF">ROE7235_00764</name>
</gene>
<dbReference type="PANTHER" id="PTHR30622:SF4">
    <property type="entry name" value="UNDECAPRENYL-DIPHOSPHATASE"/>
    <property type="match status" value="1"/>
</dbReference>
<feature type="transmembrane region" description="Helical" evidence="14">
    <location>
        <begin position="247"/>
        <end position="266"/>
    </location>
</feature>
<dbReference type="GO" id="GO:0005886">
    <property type="term" value="C:plasma membrane"/>
    <property type="evidence" value="ECO:0007669"/>
    <property type="project" value="UniProtKB-SubCell"/>
</dbReference>
<keyword evidence="8 14" id="KW-1133">Transmembrane helix</keyword>
<dbReference type="InterPro" id="IPR003824">
    <property type="entry name" value="UppP"/>
</dbReference>
<evidence type="ECO:0000256" key="13">
    <source>
        <dbReference type="ARBA" id="ARBA00047594"/>
    </source>
</evidence>
<dbReference type="AlphaFoldDB" id="A0A3B0M4S3"/>